<evidence type="ECO:0000313" key="8">
    <source>
        <dbReference type="Proteomes" id="UP001233999"/>
    </source>
</evidence>
<dbReference type="InterPro" id="IPR024083">
    <property type="entry name" value="Fumarase/histidase_N"/>
</dbReference>
<dbReference type="CDD" id="cd01362">
    <property type="entry name" value="Fumarase_classII"/>
    <property type="match status" value="1"/>
</dbReference>
<dbReference type="PRINTS" id="PR00149">
    <property type="entry name" value="FUMRATELYASE"/>
</dbReference>
<evidence type="ECO:0000256" key="1">
    <source>
        <dbReference type="ARBA" id="ARBA00009084"/>
    </source>
</evidence>
<feature type="compositionally biased region" description="Polar residues" evidence="4">
    <location>
        <begin position="550"/>
        <end position="561"/>
    </location>
</feature>
<dbReference type="HAMAP" id="MF_00743">
    <property type="entry name" value="FumaraseC"/>
    <property type="match status" value="1"/>
</dbReference>
<dbReference type="InterPro" id="IPR018951">
    <property type="entry name" value="Fumarase_C_C"/>
</dbReference>
<dbReference type="InterPro" id="IPR020557">
    <property type="entry name" value="Fumarate_lyase_CS"/>
</dbReference>
<feature type="compositionally biased region" description="Basic residues" evidence="4">
    <location>
        <begin position="536"/>
        <end position="549"/>
    </location>
</feature>
<dbReference type="GO" id="GO:0006108">
    <property type="term" value="P:malate metabolic process"/>
    <property type="evidence" value="ECO:0007669"/>
    <property type="project" value="TreeGrafter"/>
</dbReference>
<dbReference type="InterPro" id="IPR022761">
    <property type="entry name" value="Fumarate_lyase_N"/>
</dbReference>
<dbReference type="FunFam" id="1.20.200.10:FF:000001">
    <property type="entry name" value="Fumarate hydratase, mitochondrial"/>
    <property type="match status" value="1"/>
</dbReference>
<evidence type="ECO:0000313" key="7">
    <source>
        <dbReference type="EMBL" id="KAJ9585001.1"/>
    </source>
</evidence>
<reference evidence="7" key="1">
    <citation type="journal article" date="2023" name="IScience">
        <title>Live-bearing cockroach genome reveals convergent evolutionary mechanisms linked to viviparity in insects and beyond.</title>
        <authorList>
            <person name="Fouks B."/>
            <person name="Harrison M.C."/>
            <person name="Mikhailova A.A."/>
            <person name="Marchal E."/>
            <person name="English S."/>
            <person name="Carruthers M."/>
            <person name="Jennings E.C."/>
            <person name="Chiamaka E.L."/>
            <person name="Frigard R.A."/>
            <person name="Pippel M."/>
            <person name="Attardo G.M."/>
            <person name="Benoit J.B."/>
            <person name="Bornberg-Bauer E."/>
            <person name="Tobe S.S."/>
        </authorList>
    </citation>
    <scope>NUCLEOTIDE SEQUENCE</scope>
    <source>
        <strain evidence="7">Stay&amp;Tobe</strain>
    </source>
</reference>
<reference evidence="7" key="2">
    <citation type="submission" date="2023-05" db="EMBL/GenBank/DDBJ databases">
        <authorList>
            <person name="Fouks B."/>
        </authorList>
    </citation>
    <scope>NUCLEOTIDE SEQUENCE</scope>
    <source>
        <strain evidence="7">Stay&amp;Tobe</strain>
        <tissue evidence="7">Testes</tissue>
    </source>
</reference>
<dbReference type="PANTHER" id="PTHR11444">
    <property type="entry name" value="ASPARTATEAMMONIA/ARGININOSUCCINATE/ADENYLOSUCCINATE LYASE"/>
    <property type="match status" value="1"/>
</dbReference>
<dbReference type="PRINTS" id="PR00145">
    <property type="entry name" value="ARGSUCLYASE"/>
</dbReference>
<sequence length="846" mass="93088">MTSELCRMLFICGKISSLKQIFGIQFVQTARASSRSKLGKHGEFRVDVDTLGDMKVPADKYYGSETQRGVLFFPSGGDTERMPFPLISAIGLIKKAAAKANMEFGLDCEIAKNIERAAEEVFCGELYCDHFPLTIWQSGASTNTHINANEVIANRAIEFMGGVIGSKCPVHPNDHVNMGQSTNDVIPSAIHIALALELHNNTLPGIKMLHEELEKKSEEWCDIIKVGRTHLMDATPISLGQEFGGYAAQIDDGIKRIEQTLPGLYQLQMGGTAVGTQLNAGRGFGEKVAKLICEYTGLPFVSACNKIAGCACLDHVVHLSAALCTLSCSLMKVVNDIRHMASGPRCGIGELIVPEKEPGSSIMPGKVNPTQCEPVLMISALTIGNHVATTIGGANGNWELNLYKPLIFTNTLRSCRLIGHVCKAFTKNCLKGAVPNKSRIELMVQDSLMNVTALSPHIGYDRAAQIAVTAFKQGSTLKETAIKLGIKEEDYDNWVVPQEMIHSTEDLKAGHRRDCDEKVTCKKIPPPPEIKDKMKSKGSKGPCGKKKQMSKQAQTRMSKQAQTRKKIDTSKQTKPKDPCKKTTDPCKKTTDPCKKTTDPCKKTTDPCKKTTDPCKKTTDPSKKTTDPCKKTTDPCKKTTDPCKKTTDPCKKTTDPCKKTTDPCKKTTDPCKKTTDPCKKTTDPCKKTTDPCKKTTDPCKKTTDPCKKTTDPCKKTTDPCKKTTDPCKKTTDPCKKTTDPCKKATDPCKKTTDPCKKTTDPCKKTTDPCKKTTDPCKKTTDPCKKTTDTCKKSKMPKYVCKKSTDPCKKKIVCSTNKKSQDRCNKKEDRCKRNTDCCETYDPWKENV</sequence>
<dbReference type="GO" id="GO:0004333">
    <property type="term" value="F:fumarate hydratase activity"/>
    <property type="evidence" value="ECO:0007669"/>
    <property type="project" value="UniProtKB-EC"/>
</dbReference>
<accession>A0AAD7ZR26</accession>
<dbReference type="Proteomes" id="UP001233999">
    <property type="component" value="Unassembled WGS sequence"/>
</dbReference>
<proteinExistence type="inferred from homology"/>
<dbReference type="FunFam" id="1.10.275.10:FF:000001">
    <property type="entry name" value="Fumarate hydratase, mitochondrial"/>
    <property type="match status" value="1"/>
</dbReference>
<dbReference type="PROSITE" id="PS00163">
    <property type="entry name" value="FUMARATE_LYASES"/>
    <property type="match status" value="1"/>
</dbReference>
<dbReference type="SUPFAM" id="SSF48557">
    <property type="entry name" value="L-aspartase-like"/>
    <property type="match status" value="1"/>
</dbReference>
<dbReference type="PANTHER" id="PTHR11444:SF1">
    <property type="entry name" value="FUMARATE HYDRATASE, MITOCHONDRIAL"/>
    <property type="match status" value="1"/>
</dbReference>
<comment type="caution">
    <text evidence="7">The sequence shown here is derived from an EMBL/GenBank/DDBJ whole genome shotgun (WGS) entry which is preliminary data.</text>
</comment>
<dbReference type="Gene3D" id="1.10.275.10">
    <property type="entry name" value="Fumarase/aspartase (N-terminal domain)"/>
    <property type="match status" value="1"/>
</dbReference>
<organism evidence="7 8">
    <name type="scientific">Diploptera punctata</name>
    <name type="common">Pacific beetle cockroach</name>
    <dbReference type="NCBI Taxonomy" id="6984"/>
    <lineage>
        <taxon>Eukaryota</taxon>
        <taxon>Metazoa</taxon>
        <taxon>Ecdysozoa</taxon>
        <taxon>Arthropoda</taxon>
        <taxon>Hexapoda</taxon>
        <taxon>Insecta</taxon>
        <taxon>Pterygota</taxon>
        <taxon>Neoptera</taxon>
        <taxon>Polyneoptera</taxon>
        <taxon>Dictyoptera</taxon>
        <taxon>Blattodea</taxon>
        <taxon>Blaberoidea</taxon>
        <taxon>Blaberidae</taxon>
        <taxon>Diplopterinae</taxon>
        <taxon>Diploptera</taxon>
    </lineage>
</organism>
<protein>
    <recommendedName>
        <fullName evidence="2">fumarate hydratase</fullName>
        <ecNumber evidence="2">4.2.1.2</ecNumber>
    </recommendedName>
</protein>
<dbReference type="InterPro" id="IPR005677">
    <property type="entry name" value="Fum_hydII"/>
</dbReference>
<evidence type="ECO:0000256" key="3">
    <source>
        <dbReference type="ARBA" id="ARBA00023239"/>
    </source>
</evidence>
<feature type="region of interest" description="Disordered" evidence="4">
    <location>
        <begin position="519"/>
        <end position="783"/>
    </location>
</feature>
<dbReference type="GO" id="GO:0005739">
    <property type="term" value="C:mitochondrion"/>
    <property type="evidence" value="ECO:0007669"/>
    <property type="project" value="TreeGrafter"/>
</dbReference>
<dbReference type="GO" id="GO:0006106">
    <property type="term" value="P:fumarate metabolic process"/>
    <property type="evidence" value="ECO:0007669"/>
    <property type="project" value="InterPro"/>
</dbReference>
<dbReference type="EC" id="4.2.1.2" evidence="2"/>
<dbReference type="Pfam" id="PF00206">
    <property type="entry name" value="Lyase_1"/>
    <property type="match status" value="1"/>
</dbReference>
<evidence type="ECO:0000256" key="4">
    <source>
        <dbReference type="SAM" id="MobiDB-lite"/>
    </source>
</evidence>
<dbReference type="AlphaFoldDB" id="A0AAD7ZR26"/>
<feature type="compositionally biased region" description="Basic and acidic residues" evidence="4">
    <location>
        <begin position="565"/>
        <end position="783"/>
    </location>
</feature>
<keyword evidence="8" id="KW-1185">Reference proteome</keyword>
<comment type="similarity">
    <text evidence="1">Belongs to the class-II fumarase/aspartase family. Fumarase subfamily.</text>
</comment>
<dbReference type="Gene3D" id="1.10.40.30">
    <property type="entry name" value="Fumarase/aspartase (C-terminal domain)"/>
    <property type="match status" value="1"/>
</dbReference>
<evidence type="ECO:0000259" key="5">
    <source>
        <dbReference type="Pfam" id="PF00206"/>
    </source>
</evidence>
<evidence type="ECO:0000259" key="6">
    <source>
        <dbReference type="Pfam" id="PF10415"/>
    </source>
</evidence>
<evidence type="ECO:0000256" key="2">
    <source>
        <dbReference type="ARBA" id="ARBA00012921"/>
    </source>
</evidence>
<feature type="domain" description="Fumarase C C-terminal" evidence="6">
    <location>
        <begin position="451"/>
        <end position="502"/>
    </location>
</feature>
<dbReference type="GO" id="GO:0006099">
    <property type="term" value="P:tricarboxylic acid cycle"/>
    <property type="evidence" value="ECO:0007669"/>
    <property type="project" value="InterPro"/>
</dbReference>
<dbReference type="EMBL" id="JASPKZ010007324">
    <property type="protein sequence ID" value="KAJ9585001.1"/>
    <property type="molecule type" value="Genomic_DNA"/>
</dbReference>
<keyword evidence="3" id="KW-0456">Lyase</keyword>
<dbReference type="InterPro" id="IPR000362">
    <property type="entry name" value="Fumarate_lyase_fam"/>
</dbReference>
<feature type="domain" description="Fumarate lyase N-terminal" evidence="5">
    <location>
        <begin position="52"/>
        <end position="380"/>
    </location>
</feature>
<name>A0AAD7ZR26_DIPPU</name>
<dbReference type="InterPro" id="IPR008948">
    <property type="entry name" value="L-Aspartase-like"/>
</dbReference>
<dbReference type="Pfam" id="PF10415">
    <property type="entry name" value="FumaraseC_C"/>
    <property type="match status" value="1"/>
</dbReference>
<dbReference type="FunFam" id="1.10.40.30:FF:000002">
    <property type="entry name" value="Fumarate hydratase class II"/>
    <property type="match status" value="1"/>
</dbReference>
<gene>
    <name evidence="7" type="ORF">L9F63_020662</name>
</gene>
<dbReference type="Gene3D" id="1.20.200.10">
    <property type="entry name" value="Fumarase/aspartase (Central domain)"/>
    <property type="match status" value="1"/>
</dbReference>